<gene>
    <name evidence="5" type="ORF">DF182_25240</name>
</gene>
<evidence type="ECO:0000256" key="3">
    <source>
        <dbReference type="ARBA" id="ARBA00023163"/>
    </source>
</evidence>
<dbReference type="InterPro" id="IPR010499">
    <property type="entry name" value="AraC_E-bd"/>
</dbReference>
<dbReference type="Gene3D" id="3.20.80.10">
    <property type="entry name" value="Regulatory factor, effector binding domain"/>
    <property type="match status" value="1"/>
</dbReference>
<keyword evidence="3" id="KW-0804">Transcription</keyword>
<dbReference type="GO" id="GO:0003700">
    <property type="term" value="F:DNA-binding transcription factor activity"/>
    <property type="evidence" value="ECO:0007669"/>
    <property type="project" value="InterPro"/>
</dbReference>
<dbReference type="RefSeq" id="WP_113618542.1">
    <property type="nucleotide sequence ID" value="NZ_QFFJ01000002.1"/>
</dbReference>
<dbReference type="EMBL" id="QFFJ01000002">
    <property type="protein sequence ID" value="RBL89796.1"/>
    <property type="molecule type" value="Genomic_DNA"/>
</dbReference>
<dbReference type="SMART" id="SM00871">
    <property type="entry name" value="AraC_E_bind"/>
    <property type="match status" value="1"/>
</dbReference>
<dbReference type="PANTHER" id="PTHR40055:SF1">
    <property type="entry name" value="TRANSCRIPTIONAL REGULATOR YGIV-RELATED"/>
    <property type="match status" value="1"/>
</dbReference>
<dbReference type="Pfam" id="PF12833">
    <property type="entry name" value="HTH_18"/>
    <property type="match status" value="1"/>
</dbReference>
<dbReference type="InterPro" id="IPR009057">
    <property type="entry name" value="Homeodomain-like_sf"/>
</dbReference>
<reference evidence="5 6" key="1">
    <citation type="submission" date="2018-05" db="EMBL/GenBank/DDBJ databases">
        <title>Chitinophaga sp. K3CV102501T nov., isolated from isolated from a monsoon evergreen broad-leaved forest soil.</title>
        <authorList>
            <person name="Lv Y."/>
        </authorList>
    </citation>
    <scope>NUCLEOTIDE SEQUENCE [LARGE SCALE GENOMIC DNA]</scope>
    <source>
        <strain evidence="5 6">GDMCC 1.1325</strain>
    </source>
</reference>
<dbReference type="InterPro" id="IPR018060">
    <property type="entry name" value="HTH_AraC"/>
</dbReference>
<dbReference type="Proteomes" id="UP000253410">
    <property type="component" value="Unassembled WGS sequence"/>
</dbReference>
<dbReference type="PROSITE" id="PS01124">
    <property type="entry name" value="HTH_ARAC_FAMILY_2"/>
    <property type="match status" value="1"/>
</dbReference>
<feature type="domain" description="HTH araC/xylS-type" evidence="4">
    <location>
        <begin position="16"/>
        <end position="114"/>
    </location>
</feature>
<dbReference type="SUPFAM" id="SSF46689">
    <property type="entry name" value="Homeodomain-like"/>
    <property type="match status" value="2"/>
</dbReference>
<dbReference type="AlphaFoldDB" id="A0A365XTU0"/>
<proteinExistence type="predicted"/>
<protein>
    <submittedName>
        <fullName evidence="5">AraC family transcriptional regulator</fullName>
    </submittedName>
</protein>
<dbReference type="Gene3D" id="1.10.10.60">
    <property type="entry name" value="Homeodomain-like"/>
    <property type="match status" value="2"/>
</dbReference>
<comment type="caution">
    <text evidence="5">The sequence shown here is derived from an EMBL/GenBank/DDBJ whole genome shotgun (WGS) entry which is preliminary data.</text>
</comment>
<evidence type="ECO:0000313" key="6">
    <source>
        <dbReference type="Proteomes" id="UP000253410"/>
    </source>
</evidence>
<dbReference type="PANTHER" id="PTHR40055">
    <property type="entry name" value="TRANSCRIPTIONAL REGULATOR YGIV-RELATED"/>
    <property type="match status" value="1"/>
</dbReference>
<dbReference type="InterPro" id="IPR018062">
    <property type="entry name" value="HTH_AraC-typ_CS"/>
</dbReference>
<dbReference type="InterPro" id="IPR029442">
    <property type="entry name" value="GyrI-like"/>
</dbReference>
<dbReference type="Pfam" id="PF06445">
    <property type="entry name" value="GyrI-like"/>
    <property type="match status" value="1"/>
</dbReference>
<evidence type="ECO:0000256" key="2">
    <source>
        <dbReference type="ARBA" id="ARBA00023125"/>
    </source>
</evidence>
<name>A0A365XTU0_9BACT</name>
<keyword evidence="1" id="KW-0805">Transcription regulation</keyword>
<evidence type="ECO:0000313" key="5">
    <source>
        <dbReference type="EMBL" id="RBL89796.1"/>
    </source>
</evidence>
<evidence type="ECO:0000259" key="4">
    <source>
        <dbReference type="PROSITE" id="PS01124"/>
    </source>
</evidence>
<sequence length="292" mass="33736">MQSKIVTREDYQNRINVVIEYINHHLGEEIDLKTLAGISNFSAFHFHRIFKAMQEETLAAYISRIRLEKAALLLRYSELPIENIAYQIGFATPSSLSRAFKLLYGISPLIYKTNQNIYLTKSKEMKTTNQELQRYLQLSAQIINRENQPVIYVRLTGSPDQVDYPGAYARLWSFLAEENLLPAEADHIGIYHDDPNVTPADKLRSDVCLTIHQEVKPRGDIGVKTLAGGRYAVFHYEGPYHHLGTIHDMIFREWLPNSGYELRDEPFFEKFVSDPTNTPPDKQLVEIYFPIQ</sequence>
<dbReference type="OrthoDB" id="9816011at2"/>
<dbReference type="InterPro" id="IPR011256">
    <property type="entry name" value="Reg_factor_effector_dom_sf"/>
</dbReference>
<dbReference type="SMART" id="SM00342">
    <property type="entry name" value="HTH_ARAC"/>
    <property type="match status" value="1"/>
</dbReference>
<dbReference type="InterPro" id="IPR050908">
    <property type="entry name" value="SmbC-like"/>
</dbReference>
<evidence type="ECO:0000256" key="1">
    <source>
        <dbReference type="ARBA" id="ARBA00023015"/>
    </source>
</evidence>
<accession>A0A365XTU0</accession>
<dbReference type="GO" id="GO:0043565">
    <property type="term" value="F:sequence-specific DNA binding"/>
    <property type="evidence" value="ECO:0007669"/>
    <property type="project" value="InterPro"/>
</dbReference>
<dbReference type="PROSITE" id="PS00041">
    <property type="entry name" value="HTH_ARAC_FAMILY_1"/>
    <property type="match status" value="1"/>
</dbReference>
<dbReference type="SUPFAM" id="SSF55136">
    <property type="entry name" value="Probable bacterial effector-binding domain"/>
    <property type="match status" value="1"/>
</dbReference>
<organism evidence="5 6">
    <name type="scientific">Chitinophaga flava</name>
    <dbReference type="NCBI Taxonomy" id="2259036"/>
    <lineage>
        <taxon>Bacteria</taxon>
        <taxon>Pseudomonadati</taxon>
        <taxon>Bacteroidota</taxon>
        <taxon>Chitinophagia</taxon>
        <taxon>Chitinophagales</taxon>
        <taxon>Chitinophagaceae</taxon>
        <taxon>Chitinophaga</taxon>
    </lineage>
</organism>
<keyword evidence="2" id="KW-0238">DNA-binding</keyword>
<keyword evidence="6" id="KW-1185">Reference proteome</keyword>